<evidence type="ECO:0000313" key="2">
    <source>
        <dbReference type="Proteomes" id="UP000240042"/>
    </source>
</evidence>
<dbReference type="Proteomes" id="UP000240042">
    <property type="component" value="Unassembled WGS sequence"/>
</dbReference>
<keyword evidence="2" id="KW-1185">Reference proteome</keyword>
<dbReference type="RefSeq" id="WP_092318395.1">
    <property type="nucleotide sequence ID" value="NZ_FOKY01000002.1"/>
</dbReference>
<dbReference type="EMBL" id="FOKY01000002">
    <property type="protein sequence ID" value="SFB74547.1"/>
    <property type="molecule type" value="Genomic_DNA"/>
</dbReference>
<evidence type="ECO:0000313" key="1">
    <source>
        <dbReference type="EMBL" id="SFB74547.1"/>
    </source>
</evidence>
<protein>
    <submittedName>
        <fullName evidence="1">Uncharacterized protein</fullName>
    </submittedName>
</protein>
<organism evidence="1 2">
    <name type="scientific">Brevinema andersonii</name>
    <dbReference type="NCBI Taxonomy" id="34097"/>
    <lineage>
        <taxon>Bacteria</taxon>
        <taxon>Pseudomonadati</taxon>
        <taxon>Spirochaetota</taxon>
        <taxon>Spirochaetia</taxon>
        <taxon>Brevinematales</taxon>
        <taxon>Brevinemataceae</taxon>
        <taxon>Brevinema</taxon>
    </lineage>
</organism>
<proteinExistence type="predicted"/>
<reference evidence="2" key="1">
    <citation type="submission" date="2016-10" db="EMBL/GenBank/DDBJ databases">
        <authorList>
            <person name="Varghese N."/>
            <person name="Submissions S."/>
        </authorList>
    </citation>
    <scope>NUCLEOTIDE SEQUENCE [LARGE SCALE GENOMIC DNA]</scope>
    <source>
        <strain evidence="2">ATCC 43811</strain>
    </source>
</reference>
<gene>
    <name evidence="1" type="ORF">SAMN02745150_00557</name>
</gene>
<dbReference type="AlphaFoldDB" id="A0A1I1DI53"/>
<name>A0A1I1DI53_BREAD</name>
<accession>A0A1I1DI53</accession>
<sequence>MAIELGTAINDRLMKVGIGDSPEAAQNALNLHVIWNYMDKEMAIANDRVIEEAIKRRSNIWISYRDNMIDDSDPNPSYSSANTTNALFIRGNKTIKMQYVATQNGITETLEFIYDYTMIEDESTTKGVLRLSGYGEFADMFMAGELGSGVKQNRAQIAFGTDTEKSKQALEQLKSSGKWNLFEHKSLLIGHQVLTTLVAQHKTKDSVVKVTGGTGIFDVYGEKNTKKYTFDTSQTDPTVTVETIVTGVVASHTHTVEMTQDRSSTEGTFQLINSGSPDHSKYFGIKIDNDNTHLFSDNDLDVVTGYFTSDMPEADHRYENNIKKSDWREI</sequence>